<evidence type="ECO:0000313" key="2">
    <source>
        <dbReference type="EMBL" id="AJD93267.1"/>
    </source>
</evidence>
<feature type="chain" id="PRO_5039716297" evidence="1">
    <location>
        <begin position="20"/>
        <end position="103"/>
    </location>
</feature>
<sequence>MKKMLFIVSTTMMSLILVACSFISEGTIVEKKFTPAHVETSTSVVMSGKVAVPITNTNHVPDTWEIRVEGFNPETERTESRKVKVTKEEYENLNEGDYYVIPE</sequence>
<dbReference type="BioCyc" id="JESP1508404:G14D9-13233-MONOMER"/>
<gene>
    <name evidence="2" type="ORF">JMA_39490</name>
</gene>
<dbReference type="Proteomes" id="UP000031449">
    <property type="component" value="Plasmid unnamed"/>
</dbReference>
<evidence type="ECO:0000256" key="1">
    <source>
        <dbReference type="SAM" id="SignalP"/>
    </source>
</evidence>
<name>A0A0B5AX42_9BACL</name>
<dbReference type="HOGENOM" id="CLU_2259980_0_0_9"/>
<proteinExistence type="predicted"/>
<dbReference type="AlphaFoldDB" id="A0A0B5AX42"/>
<dbReference type="PROSITE" id="PS51257">
    <property type="entry name" value="PROKAR_LIPOPROTEIN"/>
    <property type="match status" value="1"/>
</dbReference>
<dbReference type="KEGG" id="jeo:JMA_39490"/>
<keyword evidence="2" id="KW-0614">Plasmid</keyword>
<dbReference type="EMBL" id="CP009417">
    <property type="protein sequence ID" value="AJD93267.1"/>
    <property type="molecule type" value="Genomic_DNA"/>
</dbReference>
<keyword evidence="3" id="KW-1185">Reference proteome</keyword>
<feature type="signal peptide" evidence="1">
    <location>
        <begin position="1"/>
        <end position="19"/>
    </location>
</feature>
<keyword evidence="1" id="KW-0732">Signal</keyword>
<geneLocation type="plasmid" evidence="3"/>
<accession>A0A0B5AX42</accession>
<protein>
    <submittedName>
        <fullName evidence="2">Uncharacterized protein</fullName>
    </submittedName>
</protein>
<evidence type="ECO:0000313" key="3">
    <source>
        <dbReference type="Proteomes" id="UP000031449"/>
    </source>
</evidence>
<organism evidence="2 3">
    <name type="scientific">Jeotgalibacillus malaysiensis</name>
    <dbReference type="NCBI Taxonomy" id="1508404"/>
    <lineage>
        <taxon>Bacteria</taxon>
        <taxon>Bacillati</taxon>
        <taxon>Bacillota</taxon>
        <taxon>Bacilli</taxon>
        <taxon>Bacillales</taxon>
        <taxon>Caryophanaceae</taxon>
        <taxon>Jeotgalibacillus</taxon>
    </lineage>
</organism>
<reference evidence="2 3" key="1">
    <citation type="submission" date="2014-08" db="EMBL/GenBank/DDBJ databases">
        <title>Complete genome of a marine bacteria Jeotgalibacillus malaysiensis.</title>
        <authorList>
            <person name="Yaakop A.S."/>
            <person name="Chan K.-G."/>
            <person name="Goh K.M."/>
        </authorList>
    </citation>
    <scope>NUCLEOTIDE SEQUENCE [LARGE SCALE GENOMIC DNA]</scope>
    <source>
        <strain evidence="2 3">D5</strain>
        <plasmid evidence="3">Plasmid</plasmid>
    </source>
</reference>